<evidence type="ECO:0000313" key="2">
    <source>
        <dbReference type="EMBL" id="KKZ67380.1"/>
    </source>
</evidence>
<accession>A0A0G2IAT1</accession>
<evidence type="ECO:0000256" key="1">
    <source>
        <dbReference type="SAM" id="MobiDB-lite"/>
    </source>
</evidence>
<dbReference type="AlphaFoldDB" id="A0A0G2IAT1"/>
<feature type="compositionally biased region" description="Basic and acidic residues" evidence="1">
    <location>
        <begin position="1"/>
        <end position="11"/>
    </location>
</feature>
<feature type="region of interest" description="Disordered" evidence="1">
    <location>
        <begin position="1"/>
        <end position="28"/>
    </location>
</feature>
<proteinExistence type="predicted"/>
<dbReference type="VEuPathDB" id="FungiDB:EMCG_06958"/>
<dbReference type="EMBL" id="LCZI01000267">
    <property type="protein sequence ID" value="KKZ67380.1"/>
    <property type="molecule type" value="Genomic_DNA"/>
</dbReference>
<reference evidence="3" key="1">
    <citation type="journal article" date="2015" name="PLoS Genet.">
        <title>The dynamic genome and transcriptome of the human fungal pathogen Blastomyces and close relative Emmonsia.</title>
        <authorList>
            <person name="Munoz J.F."/>
            <person name="Gauthier G.M."/>
            <person name="Desjardins C.A."/>
            <person name="Gallo J.E."/>
            <person name="Holder J."/>
            <person name="Sullivan T.D."/>
            <person name="Marty A.J."/>
            <person name="Carmen J.C."/>
            <person name="Chen Z."/>
            <person name="Ding L."/>
            <person name="Gujja S."/>
            <person name="Magrini V."/>
            <person name="Misas E."/>
            <person name="Mitreva M."/>
            <person name="Priest M."/>
            <person name="Saif S."/>
            <person name="Whiston E.A."/>
            <person name="Young S."/>
            <person name="Zeng Q."/>
            <person name="Goldman W.E."/>
            <person name="Mardis E.R."/>
            <person name="Taylor J.W."/>
            <person name="McEwen J.G."/>
            <person name="Clay O.K."/>
            <person name="Klein B.S."/>
            <person name="Cuomo C.A."/>
        </authorList>
    </citation>
    <scope>NUCLEOTIDE SEQUENCE [LARGE SCALE GENOMIC DNA]</scope>
    <source>
        <strain evidence="3">UAMH 3008</strain>
    </source>
</reference>
<organism evidence="2 3">
    <name type="scientific">[Emmonsia] crescens</name>
    <dbReference type="NCBI Taxonomy" id="73230"/>
    <lineage>
        <taxon>Eukaryota</taxon>
        <taxon>Fungi</taxon>
        <taxon>Dikarya</taxon>
        <taxon>Ascomycota</taxon>
        <taxon>Pezizomycotina</taxon>
        <taxon>Eurotiomycetes</taxon>
        <taxon>Eurotiomycetidae</taxon>
        <taxon>Onygenales</taxon>
        <taxon>Ajellomycetaceae</taxon>
        <taxon>Emergomyces</taxon>
    </lineage>
</organism>
<name>A0A0G2IAT1_9EURO</name>
<protein>
    <submittedName>
        <fullName evidence="2">Uncharacterized protein</fullName>
    </submittedName>
</protein>
<comment type="caution">
    <text evidence="2">The sequence shown here is derived from an EMBL/GenBank/DDBJ whole genome shotgun (WGS) entry which is preliminary data.</text>
</comment>
<gene>
    <name evidence="2" type="ORF">EMCG_06958</name>
</gene>
<evidence type="ECO:0000313" key="3">
    <source>
        <dbReference type="Proteomes" id="UP000034164"/>
    </source>
</evidence>
<sequence>MNAPSEVKDDAYESGAQGRDSTERERVDAWVEQDQLKRGDWMERKMQGKVATIKGQQKRSRTSMASVVGGSGG</sequence>
<dbReference type="Proteomes" id="UP000034164">
    <property type="component" value="Unassembled WGS sequence"/>
</dbReference>
<feature type="region of interest" description="Disordered" evidence="1">
    <location>
        <begin position="48"/>
        <end position="73"/>
    </location>
</feature>